<gene>
    <name evidence="4" type="ORF">GCM10022214_12130</name>
</gene>
<keyword evidence="2" id="KW-0472">Membrane</keyword>
<evidence type="ECO:0000313" key="5">
    <source>
        <dbReference type="Proteomes" id="UP001500683"/>
    </source>
</evidence>
<organism evidence="4 5">
    <name type="scientific">Actinomadura miaoliensis</name>
    <dbReference type="NCBI Taxonomy" id="430685"/>
    <lineage>
        <taxon>Bacteria</taxon>
        <taxon>Bacillati</taxon>
        <taxon>Actinomycetota</taxon>
        <taxon>Actinomycetes</taxon>
        <taxon>Streptosporangiales</taxon>
        <taxon>Thermomonosporaceae</taxon>
        <taxon>Actinomadura</taxon>
    </lineage>
</organism>
<dbReference type="Proteomes" id="UP001500683">
    <property type="component" value="Unassembled WGS sequence"/>
</dbReference>
<evidence type="ECO:0000256" key="1">
    <source>
        <dbReference type="SAM" id="MobiDB-lite"/>
    </source>
</evidence>
<evidence type="ECO:0000256" key="2">
    <source>
        <dbReference type="SAM" id="Phobius"/>
    </source>
</evidence>
<proteinExistence type="predicted"/>
<keyword evidence="2" id="KW-1133">Transmembrane helix</keyword>
<sequence>MREQPSAADDGLEESSPFRRPAFLMSAGFLAVVAVLGAVTFIRSPAPRSEQPSGPQAGDTPSTGATQAPASGCRPSDTSQQVPAGPPPGVTWQVYKTMALPYSSAAGPLVVSADGEVARCFAHTPLGALLAATHLSSRYVFSTQWRVITTEQVIPGPGRDAYVKLRKNRGVDVVVPGSLGQIAGFQFVTYGPQTAVVQLVMRFSTGQMSVSAVTVKWQDGDWKLELQPNGSPSASQQLVSSLNGFARWGGV</sequence>
<dbReference type="InterPro" id="IPR058488">
    <property type="entry name" value="DUF8175"/>
</dbReference>
<dbReference type="EMBL" id="BAAAZG010000002">
    <property type="protein sequence ID" value="GAA4060835.1"/>
    <property type="molecule type" value="Genomic_DNA"/>
</dbReference>
<comment type="caution">
    <text evidence="4">The sequence shown here is derived from an EMBL/GenBank/DDBJ whole genome shotgun (WGS) entry which is preliminary data.</text>
</comment>
<feature type="region of interest" description="Disordered" evidence="1">
    <location>
        <begin position="45"/>
        <end position="88"/>
    </location>
</feature>
<evidence type="ECO:0000313" key="4">
    <source>
        <dbReference type="EMBL" id="GAA4060835.1"/>
    </source>
</evidence>
<dbReference type="Pfam" id="PF26526">
    <property type="entry name" value="DUF8175"/>
    <property type="match status" value="1"/>
</dbReference>
<dbReference type="RefSeq" id="WP_344941920.1">
    <property type="nucleotide sequence ID" value="NZ_BAAAZG010000002.1"/>
</dbReference>
<keyword evidence="2" id="KW-0812">Transmembrane</keyword>
<keyword evidence="5" id="KW-1185">Reference proteome</keyword>
<feature type="transmembrane region" description="Helical" evidence="2">
    <location>
        <begin position="22"/>
        <end position="42"/>
    </location>
</feature>
<name>A0ABP7V6U9_9ACTN</name>
<evidence type="ECO:0000259" key="3">
    <source>
        <dbReference type="Pfam" id="PF26526"/>
    </source>
</evidence>
<feature type="compositionally biased region" description="Polar residues" evidence="1">
    <location>
        <begin position="50"/>
        <end position="69"/>
    </location>
</feature>
<reference evidence="5" key="1">
    <citation type="journal article" date="2019" name="Int. J. Syst. Evol. Microbiol.">
        <title>The Global Catalogue of Microorganisms (GCM) 10K type strain sequencing project: providing services to taxonomists for standard genome sequencing and annotation.</title>
        <authorList>
            <consortium name="The Broad Institute Genomics Platform"/>
            <consortium name="The Broad Institute Genome Sequencing Center for Infectious Disease"/>
            <person name="Wu L."/>
            <person name="Ma J."/>
        </authorList>
    </citation>
    <scope>NUCLEOTIDE SEQUENCE [LARGE SCALE GENOMIC DNA]</scope>
    <source>
        <strain evidence="5">JCM 16702</strain>
    </source>
</reference>
<accession>A0ABP7V6U9</accession>
<protein>
    <recommendedName>
        <fullName evidence="3">DUF8175 domain-containing protein</fullName>
    </recommendedName>
</protein>
<feature type="domain" description="DUF8175" evidence="3">
    <location>
        <begin position="61"/>
        <end position="246"/>
    </location>
</feature>